<dbReference type="AlphaFoldDB" id="A0A3P2A259"/>
<dbReference type="Pfam" id="PF21090">
    <property type="entry name" value="P-loop_SecA"/>
    <property type="match status" value="2"/>
</dbReference>
<dbReference type="InterPro" id="IPR001650">
    <property type="entry name" value="Helicase_C-like"/>
</dbReference>
<evidence type="ECO:0000256" key="6">
    <source>
        <dbReference type="ARBA" id="ARBA00022840"/>
    </source>
</evidence>
<dbReference type="Pfam" id="PF01043">
    <property type="entry name" value="SecA_PP_bind"/>
    <property type="match status" value="1"/>
</dbReference>
<evidence type="ECO:0000256" key="7">
    <source>
        <dbReference type="ARBA" id="ARBA00022927"/>
    </source>
</evidence>
<dbReference type="GO" id="GO:0005886">
    <property type="term" value="C:plasma membrane"/>
    <property type="evidence" value="ECO:0007669"/>
    <property type="project" value="TreeGrafter"/>
</dbReference>
<evidence type="ECO:0000256" key="2">
    <source>
        <dbReference type="ARBA" id="ARBA00022475"/>
    </source>
</evidence>
<feature type="domain" description="Helicase ATP-binding" evidence="11">
    <location>
        <begin position="123"/>
        <end position="280"/>
    </location>
</feature>
<dbReference type="PROSITE" id="PS01312">
    <property type="entry name" value="SECA"/>
    <property type="match status" value="1"/>
</dbReference>
<evidence type="ECO:0000256" key="5">
    <source>
        <dbReference type="ARBA" id="ARBA00022741"/>
    </source>
</evidence>
<dbReference type="GO" id="GO:0043952">
    <property type="term" value="P:protein transport by the Sec complex"/>
    <property type="evidence" value="ECO:0007669"/>
    <property type="project" value="TreeGrafter"/>
</dbReference>
<dbReference type="InterPro" id="IPR014001">
    <property type="entry name" value="Helicase_ATP-bd"/>
</dbReference>
<dbReference type="InterPro" id="IPR036670">
    <property type="entry name" value="SecA_X-link_sf"/>
</dbReference>
<comment type="caution">
    <text evidence="14">The sequence shown here is derived from an EMBL/GenBank/DDBJ whole genome shotgun (WGS) entry which is preliminary data.</text>
</comment>
<dbReference type="RefSeq" id="WP_124796245.1">
    <property type="nucleotide sequence ID" value="NZ_RQYC01000027.1"/>
</dbReference>
<keyword evidence="1" id="KW-0813">Transport</keyword>
<dbReference type="GO" id="GO:0017038">
    <property type="term" value="P:protein import"/>
    <property type="evidence" value="ECO:0007669"/>
    <property type="project" value="InterPro"/>
</dbReference>
<dbReference type="SMART" id="SM00958">
    <property type="entry name" value="SecA_PP_bind"/>
    <property type="match status" value="1"/>
</dbReference>
<gene>
    <name evidence="14" type="ORF">EII21_10445</name>
</gene>
<dbReference type="InterPro" id="IPR044722">
    <property type="entry name" value="SecA_SF2_C"/>
</dbReference>
<keyword evidence="15" id="KW-1185">Reference proteome</keyword>
<dbReference type="SMART" id="SM00957">
    <property type="entry name" value="SecA_DEAD"/>
    <property type="match status" value="1"/>
</dbReference>
<dbReference type="GO" id="GO:0006605">
    <property type="term" value="P:protein targeting"/>
    <property type="evidence" value="ECO:0007669"/>
    <property type="project" value="InterPro"/>
</dbReference>
<dbReference type="GO" id="GO:0031522">
    <property type="term" value="C:cell envelope Sec protein transport complex"/>
    <property type="evidence" value="ECO:0007669"/>
    <property type="project" value="TreeGrafter"/>
</dbReference>
<keyword evidence="2" id="KW-1003">Cell membrane</keyword>
<feature type="domain" description="SecA family profile" evidence="13">
    <location>
        <begin position="1"/>
        <end position="632"/>
    </location>
</feature>
<evidence type="ECO:0000256" key="8">
    <source>
        <dbReference type="ARBA" id="ARBA00022967"/>
    </source>
</evidence>
<evidence type="ECO:0000313" key="15">
    <source>
        <dbReference type="Proteomes" id="UP000269923"/>
    </source>
</evidence>
<dbReference type="EMBL" id="RQYC01000027">
    <property type="protein sequence ID" value="RRD88946.1"/>
    <property type="molecule type" value="Genomic_DNA"/>
</dbReference>
<keyword evidence="10" id="KW-0472">Membrane</keyword>
<dbReference type="SUPFAM" id="SSF52540">
    <property type="entry name" value="P-loop containing nucleoside triphosphate hydrolases"/>
    <property type="match status" value="2"/>
</dbReference>
<keyword evidence="6" id="KW-0067">ATP-binding</keyword>
<evidence type="ECO:0000256" key="9">
    <source>
        <dbReference type="ARBA" id="ARBA00023010"/>
    </source>
</evidence>
<feature type="domain" description="Helicase C-terminal" evidence="12">
    <location>
        <begin position="468"/>
        <end position="632"/>
    </location>
</feature>
<dbReference type="FunFam" id="3.40.50.300:FF:000429">
    <property type="entry name" value="Preprotein translocase subunit SecA"/>
    <property type="match status" value="1"/>
</dbReference>
<dbReference type="InterPro" id="IPR011115">
    <property type="entry name" value="SecA_DEAD"/>
</dbReference>
<reference evidence="14 15" key="1">
    <citation type="submission" date="2018-11" db="EMBL/GenBank/DDBJ databases">
        <title>Genomes From Bacteria Associated with the Canine Oral Cavity: a Test Case for Automated Genome-Based Taxonomic Assignment.</title>
        <authorList>
            <person name="Coil D.A."/>
            <person name="Jospin G."/>
            <person name="Darling A.E."/>
            <person name="Wallis C."/>
            <person name="Davis I.J."/>
            <person name="Harris S."/>
            <person name="Eisen J.A."/>
            <person name="Holcombe L.J."/>
            <person name="O'Flynn C."/>
        </authorList>
    </citation>
    <scope>NUCLEOTIDE SEQUENCE [LARGE SCALE GENOMIC DNA]</scope>
    <source>
        <strain evidence="14 15">COT-280</strain>
    </source>
</reference>
<dbReference type="PRINTS" id="PR00906">
    <property type="entry name" value="SECA"/>
</dbReference>
<dbReference type="InterPro" id="IPR014018">
    <property type="entry name" value="SecA_motor_DEAD"/>
</dbReference>
<dbReference type="InterPro" id="IPR000185">
    <property type="entry name" value="SecA"/>
</dbReference>
<accession>A0A3P2A259</accession>
<evidence type="ECO:0000256" key="3">
    <source>
        <dbReference type="ARBA" id="ARBA00022490"/>
    </source>
</evidence>
<evidence type="ECO:0000313" key="14">
    <source>
        <dbReference type="EMBL" id="RRD88946.1"/>
    </source>
</evidence>
<keyword evidence="5" id="KW-0547">Nucleotide-binding</keyword>
<keyword evidence="3" id="KW-0963">Cytoplasm</keyword>
<dbReference type="CDD" id="cd18803">
    <property type="entry name" value="SF2_C_secA"/>
    <property type="match status" value="1"/>
</dbReference>
<dbReference type="InterPro" id="IPR020937">
    <property type="entry name" value="SecA_CS"/>
</dbReference>
<keyword evidence="8" id="KW-1278">Translocase</keyword>
<dbReference type="GO" id="GO:0005524">
    <property type="term" value="F:ATP binding"/>
    <property type="evidence" value="ECO:0007669"/>
    <property type="project" value="UniProtKB-KW"/>
</dbReference>
<dbReference type="SUPFAM" id="SSF81767">
    <property type="entry name" value="Pre-protein crosslinking domain of SecA"/>
    <property type="match status" value="1"/>
</dbReference>
<name>A0A3P2A259_9NEIS</name>
<organism evidence="14 15">
    <name type="scientific">Conchiformibius steedae</name>
    <dbReference type="NCBI Taxonomy" id="153493"/>
    <lineage>
        <taxon>Bacteria</taxon>
        <taxon>Pseudomonadati</taxon>
        <taxon>Pseudomonadota</taxon>
        <taxon>Betaproteobacteria</taxon>
        <taxon>Neisseriales</taxon>
        <taxon>Neisseriaceae</taxon>
        <taxon>Conchiformibius</taxon>
    </lineage>
</organism>
<dbReference type="PROSITE" id="PS51196">
    <property type="entry name" value="SECA_MOTOR_DEAD"/>
    <property type="match status" value="1"/>
</dbReference>
<dbReference type="Gene3D" id="3.40.50.300">
    <property type="entry name" value="P-loop containing nucleotide triphosphate hydrolases"/>
    <property type="match status" value="2"/>
</dbReference>
<evidence type="ECO:0000259" key="12">
    <source>
        <dbReference type="PROSITE" id="PS51194"/>
    </source>
</evidence>
<evidence type="ECO:0000259" key="13">
    <source>
        <dbReference type="PROSITE" id="PS51196"/>
    </source>
</evidence>
<keyword evidence="7" id="KW-0653">Protein transport</keyword>
<protein>
    <submittedName>
        <fullName evidence="14">Preprotein translocase subunit SecA</fullName>
    </submittedName>
</protein>
<dbReference type="PANTHER" id="PTHR30612:SF0">
    <property type="entry name" value="CHLOROPLAST PROTEIN-TRANSPORTING ATPASE"/>
    <property type="match status" value="1"/>
</dbReference>
<dbReference type="InterPro" id="IPR027417">
    <property type="entry name" value="P-loop_NTPase"/>
</dbReference>
<dbReference type="PANTHER" id="PTHR30612">
    <property type="entry name" value="SECA INNER MEMBRANE COMPONENT OF SEC PROTEIN SECRETION SYSTEM"/>
    <property type="match status" value="1"/>
</dbReference>
<dbReference type="Pfam" id="PF07517">
    <property type="entry name" value="SecA_DEAD"/>
    <property type="match status" value="1"/>
</dbReference>
<evidence type="ECO:0000256" key="10">
    <source>
        <dbReference type="ARBA" id="ARBA00023136"/>
    </source>
</evidence>
<dbReference type="OrthoDB" id="9805579at2"/>
<evidence type="ECO:0000256" key="4">
    <source>
        <dbReference type="ARBA" id="ARBA00022519"/>
    </source>
</evidence>
<dbReference type="PROSITE" id="PS51194">
    <property type="entry name" value="HELICASE_CTER"/>
    <property type="match status" value="1"/>
</dbReference>
<dbReference type="InterPro" id="IPR011130">
    <property type="entry name" value="SecA_preprotein_X-link_dom"/>
</dbReference>
<proteinExistence type="predicted"/>
<evidence type="ECO:0000256" key="1">
    <source>
        <dbReference type="ARBA" id="ARBA00022448"/>
    </source>
</evidence>
<dbReference type="GO" id="GO:0005829">
    <property type="term" value="C:cytosol"/>
    <property type="evidence" value="ECO:0007669"/>
    <property type="project" value="TreeGrafter"/>
</dbReference>
<evidence type="ECO:0000259" key="11">
    <source>
        <dbReference type="PROSITE" id="PS51192"/>
    </source>
</evidence>
<dbReference type="PROSITE" id="PS51192">
    <property type="entry name" value="HELICASE_ATP_BIND_1"/>
    <property type="match status" value="1"/>
</dbReference>
<dbReference type="CDD" id="cd17928">
    <property type="entry name" value="DEXDc_SecA"/>
    <property type="match status" value="1"/>
</dbReference>
<dbReference type="Proteomes" id="UP000269923">
    <property type="component" value="Unassembled WGS sequence"/>
</dbReference>
<dbReference type="Gene3D" id="3.90.1440.10">
    <property type="entry name" value="SecA, preprotein cross-linking domain"/>
    <property type="match status" value="1"/>
</dbReference>
<sequence length="673" mass="76735">MSDSSLIRCYSGSRFRLADSIRQEQAEWRPNQAEQFLHTLAGRFTANKKISRQTVNHLNKYIQEETRILRYFAPNEWAMRLPQAIDNLKQQPHDFSALAKVLSCVGLAAEHTLGYFPHPVQFFGAYTLLSGSLAQMQTGEGKTLVAALAATIAAVSGAYVHVLSTNDYLATRDEEEMRPLFAFFGLVSSSIHSKTEYEQRHKAYRQNICYVPAKEIVFDYLKDNLSEKYKHSNCLQYIYQLQQSARQKDTEPMIPALHFCIVDEADSILVDEARTPLIISRKTDSLIEPELLKWAIDTAGSLKESVHFTVNHTQRDIMLMPSKLQHISAPPEQVRSIWQNTSWQKWIIRQALRAIYLYHPDKHYLIQDQKIQIIDEATGRLMPDRSWEQGLHQLIETKEGLPISQDRETLAKVTFQRFFRQYFLLSGLTGTATEVAHELWTVYHLRVCDIPPNKPNQRTYFPIRCSSSLKQKWEMVAQDAINKAQQGQAVLIGTRSVEASECVAKQLTAYIQDGIEIDFVILNARQDQHEAEIIAQAGQPHRITVATNMAGRGTDIKLNAAVKQVGGLHVILTEYHESARIDRQLIGRCGRQGDVGTVQVIVSFEDELLLYHCPILCKAGKSVKPAWLAAWWAVITAKLAQHTAQQQHRRIRMQTLKQDRELNKQIGFAGKIH</sequence>
<keyword evidence="4" id="KW-0997">Cell inner membrane</keyword>
<keyword evidence="9" id="KW-0811">Translocation</keyword>
<dbReference type="GO" id="GO:0006886">
    <property type="term" value="P:intracellular protein transport"/>
    <property type="evidence" value="ECO:0007669"/>
    <property type="project" value="InterPro"/>
</dbReference>